<feature type="transmembrane region" description="Helical" evidence="1">
    <location>
        <begin position="113"/>
        <end position="133"/>
    </location>
</feature>
<feature type="domain" description="DUF6311" evidence="2">
    <location>
        <begin position="33"/>
        <end position="454"/>
    </location>
</feature>
<feature type="transmembrane region" description="Helical" evidence="1">
    <location>
        <begin position="453"/>
        <end position="472"/>
    </location>
</feature>
<feature type="transmembrane region" description="Helical" evidence="1">
    <location>
        <begin position="224"/>
        <end position="241"/>
    </location>
</feature>
<dbReference type="InterPro" id="IPR046278">
    <property type="entry name" value="DUF6311"/>
</dbReference>
<dbReference type="AlphaFoldDB" id="A0A7K1TBB1"/>
<dbReference type="EMBL" id="WQKZ01000001">
    <property type="protein sequence ID" value="MVN75687.1"/>
    <property type="molecule type" value="Genomic_DNA"/>
</dbReference>
<dbReference type="Pfam" id="PF19830">
    <property type="entry name" value="DUF6311"/>
    <property type="match status" value="1"/>
</dbReference>
<comment type="caution">
    <text evidence="3">The sequence shown here is derived from an EMBL/GenBank/DDBJ whole genome shotgun (WGS) entry which is preliminary data.</text>
</comment>
<feature type="transmembrane region" description="Helical" evidence="1">
    <location>
        <begin position="253"/>
        <end position="271"/>
    </location>
</feature>
<protein>
    <recommendedName>
        <fullName evidence="2">DUF6311 domain-containing protein</fullName>
    </recommendedName>
</protein>
<dbReference type="Proteomes" id="UP000441336">
    <property type="component" value="Unassembled WGS sequence"/>
</dbReference>
<keyword evidence="4" id="KW-1185">Reference proteome</keyword>
<name>A0A7K1TBB1_9BACT</name>
<feature type="transmembrane region" description="Helical" evidence="1">
    <location>
        <begin position="170"/>
        <end position="189"/>
    </location>
</feature>
<accession>A0A7K1TBB1</accession>
<evidence type="ECO:0000313" key="3">
    <source>
        <dbReference type="EMBL" id="MVN75687.1"/>
    </source>
</evidence>
<keyword evidence="1" id="KW-0812">Transmembrane</keyword>
<keyword evidence="1" id="KW-0472">Membrane</keyword>
<feature type="transmembrane region" description="Helical" evidence="1">
    <location>
        <begin position="140"/>
        <end position="158"/>
    </location>
</feature>
<feature type="transmembrane region" description="Helical" evidence="1">
    <location>
        <begin position="321"/>
        <end position="341"/>
    </location>
</feature>
<feature type="transmembrane region" description="Helical" evidence="1">
    <location>
        <begin position="201"/>
        <end position="218"/>
    </location>
</feature>
<keyword evidence="1" id="KW-1133">Transmembrane helix</keyword>
<feature type="transmembrane region" description="Helical" evidence="1">
    <location>
        <begin position="420"/>
        <end position="441"/>
    </location>
</feature>
<evidence type="ECO:0000259" key="2">
    <source>
        <dbReference type="Pfam" id="PF19830"/>
    </source>
</evidence>
<evidence type="ECO:0000313" key="4">
    <source>
        <dbReference type="Proteomes" id="UP000441336"/>
    </source>
</evidence>
<gene>
    <name evidence="3" type="ORF">GO988_05050</name>
</gene>
<sequence length="664" mass="73406">MTSFSSGPPAGRRWAAHRLALLLVAGLLQLALLLGTYGKLLGHPGRYVLVDHADCASSYYSLATFLRQPLRQGLLEHGQNYPFGEYIFFTDIAPLVSVPLHGLVQAVPALAPYGLYLFEVFILAGLLLSTLLLLRILRRLAVPAWLALVLSVALPWLGPQTSRLGPGVGHLALAYTPALLGPLWLLQGLHRARRAGQPTGRWWMGLGLAAVAATWIHFYYLGILGGWLGSFFGLWALREALAGRPWRALAGRAAALLVALAAATFGLLLVLDGRRAERPVGSGGYDWIEWRFQFTTLFTGHAFHKVRFLLERVGGVPYESYTYLGAFVLYGLVLVGVLAVVSWRRRQRGLPDPALLPALPPATDGSREFVGLLLLASLPLALAALGETIEVDHGGYVVTNYLNLFLWVHKLTERITQFRALARFIWPFWWALVLGFSWYAGLAWRQARATRRVWLAGLWVGLAALAVVDVLGSTRYYQVGTQLENPLAGPRTNAARALLGWGWRAPGRYQAILPLPFYHSGTESFEQPYMGVDAEDPFAVRTYQLGMVTGLPLMAHHGGRAPSYQARELMGLFRPEGPDPALLARLDPRPILVYLDSTYYTGNTFYRDQLRDRPDALALFNRMPAFVLEQHMRRLAHEGPHSLYEWQPVLPAAAGGGRAAPVPR</sequence>
<evidence type="ECO:0000256" key="1">
    <source>
        <dbReference type="SAM" id="Phobius"/>
    </source>
</evidence>
<proteinExistence type="predicted"/>
<reference evidence="3 4" key="1">
    <citation type="submission" date="2019-12" db="EMBL/GenBank/DDBJ databases">
        <title>Hymenobacter sp. HMF4947 Genome sequencing and assembly.</title>
        <authorList>
            <person name="Kang H."/>
            <person name="Cha I."/>
            <person name="Kim H."/>
            <person name="Joh K."/>
        </authorList>
    </citation>
    <scope>NUCLEOTIDE SEQUENCE [LARGE SCALE GENOMIC DNA]</scope>
    <source>
        <strain evidence="3 4">HMF4947</strain>
    </source>
</reference>
<organism evidence="3 4">
    <name type="scientific">Hymenobacter ginkgonis</name>
    <dbReference type="NCBI Taxonomy" id="2682976"/>
    <lineage>
        <taxon>Bacteria</taxon>
        <taxon>Pseudomonadati</taxon>
        <taxon>Bacteroidota</taxon>
        <taxon>Cytophagia</taxon>
        <taxon>Cytophagales</taxon>
        <taxon>Hymenobacteraceae</taxon>
        <taxon>Hymenobacter</taxon>
    </lineage>
</organism>